<sequence length="198" mass="21706">MYEGPVQDLIDELGRLPGIGPKSAQRIAFHLLAAEPADVTRLQEVLQQVKEGVVFCDVCGNVSEETTCRICRDARRDKTLVCVVEEPKDVLAVERTREFKGRYHVLGGALDPLSGVGPDQLRVRELLTRIGTDEITEVIIATDPNTEGEATATYLVRMLRDFPGLNVTRLASGLPMGGDLEFADELTLGRALSGRRSM</sequence>
<dbReference type="InterPro" id="IPR034137">
    <property type="entry name" value="TOPRIM_RecR"/>
</dbReference>
<dbReference type="SMART" id="SM00493">
    <property type="entry name" value="TOPRIM"/>
    <property type="match status" value="1"/>
</dbReference>
<evidence type="ECO:0000256" key="3">
    <source>
        <dbReference type="ARBA" id="ARBA00022771"/>
    </source>
</evidence>
<keyword evidence="10" id="KW-1185">Reference proteome</keyword>
<gene>
    <name evidence="7 9" type="primary">recR</name>
    <name evidence="9" type="ORF">R4I43_19365</name>
</gene>
<dbReference type="SMART" id="SM00278">
    <property type="entry name" value="HhH1"/>
    <property type="match status" value="1"/>
</dbReference>
<dbReference type="Proteomes" id="UP001327093">
    <property type="component" value="Unassembled WGS sequence"/>
</dbReference>
<comment type="similarity">
    <text evidence="7">Belongs to the RecR family.</text>
</comment>
<dbReference type="Pfam" id="PF21175">
    <property type="entry name" value="RecR_C"/>
    <property type="match status" value="1"/>
</dbReference>
<evidence type="ECO:0000256" key="4">
    <source>
        <dbReference type="ARBA" id="ARBA00022833"/>
    </source>
</evidence>
<dbReference type="EMBL" id="JAWLNX010000013">
    <property type="protein sequence ID" value="MEB3369571.1"/>
    <property type="molecule type" value="Genomic_DNA"/>
</dbReference>
<name>A0ABU6ADN5_9PSEU</name>
<dbReference type="Gene3D" id="1.10.8.420">
    <property type="entry name" value="RecR Domain 1"/>
    <property type="match status" value="1"/>
</dbReference>
<proteinExistence type="inferred from homology"/>
<keyword evidence="6 7" id="KW-0234">DNA repair</keyword>
<evidence type="ECO:0000256" key="5">
    <source>
        <dbReference type="ARBA" id="ARBA00023172"/>
    </source>
</evidence>
<feature type="domain" description="Toprim" evidence="8">
    <location>
        <begin position="79"/>
        <end position="175"/>
    </location>
</feature>
<dbReference type="InterPro" id="IPR015967">
    <property type="entry name" value="Rcmb_RecR_Znf"/>
</dbReference>
<evidence type="ECO:0000259" key="8">
    <source>
        <dbReference type="PROSITE" id="PS50880"/>
    </source>
</evidence>
<dbReference type="CDD" id="cd01025">
    <property type="entry name" value="TOPRIM_recR"/>
    <property type="match status" value="1"/>
</dbReference>
<comment type="function">
    <text evidence="7">May play a role in DNA repair. It seems to be involved in an RecBC-independent recombinational process of DNA repair. It may act with RecF and RecO.</text>
</comment>
<dbReference type="InterPro" id="IPR006171">
    <property type="entry name" value="TOPRIM_dom"/>
</dbReference>
<keyword evidence="3 7" id="KW-0863">Zinc-finger</keyword>
<evidence type="ECO:0000256" key="7">
    <source>
        <dbReference type="HAMAP-Rule" id="MF_00017"/>
    </source>
</evidence>
<keyword evidence="4 7" id="KW-0862">Zinc</keyword>
<feature type="zinc finger region" description="C4-type" evidence="7">
    <location>
        <begin position="56"/>
        <end position="71"/>
    </location>
</feature>
<evidence type="ECO:0000313" key="10">
    <source>
        <dbReference type="Proteomes" id="UP001327093"/>
    </source>
</evidence>
<dbReference type="PANTHER" id="PTHR30446">
    <property type="entry name" value="RECOMBINATION PROTEIN RECR"/>
    <property type="match status" value="1"/>
</dbReference>
<dbReference type="InterPro" id="IPR003583">
    <property type="entry name" value="Hlx-hairpin-Hlx_DNA-bd_motif"/>
</dbReference>
<evidence type="ECO:0000256" key="1">
    <source>
        <dbReference type="ARBA" id="ARBA00022723"/>
    </source>
</evidence>
<protein>
    <recommendedName>
        <fullName evidence="7">Recombination protein RecR</fullName>
    </recommendedName>
</protein>
<dbReference type="InterPro" id="IPR023627">
    <property type="entry name" value="Rcmb_RecR"/>
</dbReference>
<dbReference type="Gene3D" id="6.10.250.240">
    <property type="match status" value="1"/>
</dbReference>
<evidence type="ECO:0000313" key="9">
    <source>
        <dbReference type="EMBL" id="MEB3369571.1"/>
    </source>
</evidence>
<dbReference type="SUPFAM" id="SSF111304">
    <property type="entry name" value="Recombination protein RecR"/>
    <property type="match status" value="1"/>
</dbReference>
<comment type="caution">
    <text evidence="9">The sequence shown here is derived from an EMBL/GenBank/DDBJ whole genome shotgun (WGS) entry which is preliminary data.</text>
</comment>
<dbReference type="NCBIfam" id="TIGR00615">
    <property type="entry name" value="recR"/>
    <property type="match status" value="1"/>
</dbReference>
<dbReference type="Pfam" id="PF02132">
    <property type="entry name" value="RecR_ZnF"/>
    <property type="match status" value="1"/>
</dbReference>
<dbReference type="Pfam" id="PF21176">
    <property type="entry name" value="RecR_HhH"/>
    <property type="match status" value="1"/>
</dbReference>
<dbReference type="InterPro" id="IPR000093">
    <property type="entry name" value="DNA_Rcmb_RecR"/>
</dbReference>
<dbReference type="PROSITE" id="PS50880">
    <property type="entry name" value="TOPRIM"/>
    <property type="match status" value="1"/>
</dbReference>
<accession>A0ABU6ADN5</accession>
<keyword evidence="2 7" id="KW-0227">DNA damage</keyword>
<dbReference type="Gene3D" id="3.40.1360.10">
    <property type="match status" value="1"/>
</dbReference>
<dbReference type="Pfam" id="PF13662">
    <property type="entry name" value="Toprim_4"/>
    <property type="match status" value="1"/>
</dbReference>
<keyword evidence="5 7" id="KW-0233">DNA recombination</keyword>
<reference evidence="9 10" key="1">
    <citation type="submission" date="2023-10" db="EMBL/GenBank/DDBJ databases">
        <title>Saccharopolyspora sp. nov., isolated from mangrove soil.</title>
        <authorList>
            <person name="Lu Y."/>
            <person name="Liu W."/>
        </authorList>
    </citation>
    <scope>NUCLEOTIDE SEQUENCE [LARGE SCALE GENOMIC DNA]</scope>
    <source>
        <strain evidence="9 10">S2-29</strain>
    </source>
</reference>
<organism evidence="9 10">
    <name type="scientific">Saccharopolyspora mangrovi</name>
    <dbReference type="NCBI Taxonomy" id="3082379"/>
    <lineage>
        <taxon>Bacteria</taxon>
        <taxon>Bacillati</taxon>
        <taxon>Actinomycetota</taxon>
        <taxon>Actinomycetes</taxon>
        <taxon>Pseudonocardiales</taxon>
        <taxon>Pseudonocardiaceae</taxon>
        <taxon>Saccharopolyspora</taxon>
    </lineage>
</organism>
<dbReference type="PROSITE" id="PS01300">
    <property type="entry name" value="RECR"/>
    <property type="match status" value="1"/>
</dbReference>
<evidence type="ECO:0000256" key="6">
    <source>
        <dbReference type="ARBA" id="ARBA00023204"/>
    </source>
</evidence>
<dbReference type="PANTHER" id="PTHR30446:SF0">
    <property type="entry name" value="RECOMBINATION PROTEIN RECR"/>
    <property type="match status" value="1"/>
</dbReference>
<evidence type="ECO:0000256" key="2">
    <source>
        <dbReference type="ARBA" id="ARBA00022763"/>
    </source>
</evidence>
<dbReference type="HAMAP" id="MF_00017">
    <property type="entry name" value="RecR"/>
    <property type="match status" value="1"/>
</dbReference>
<keyword evidence="1 7" id="KW-0479">Metal-binding</keyword>
<dbReference type="RefSeq" id="WP_324267055.1">
    <property type="nucleotide sequence ID" value="NZ_JAWLNX010000013.1"/>
</dbReference>